<keyword evidence="3" id="KW-0963">Cytoplasm</keyword>
<dbReference type="CDD" id="cd00132">
    <property type="entry name" value="CRIB"/>
    <property type="match status" value="1"/>
</dbReference>
<evidence type="ECO:0000256" key="8">
    <source>
        <dbReference type="SAM" id="MobiDB-lite"/>
    </source>
</evidence>
<dbReference type="Gene3D" id="2.30.29.30">
    <property type="entry name" value="Pleckstrin-homology domain (PH domain)/Phosphotyrosine-binding domain (PTB)"/>
    <property type="match status" value="1"/>
</dbReference>
<feature type="compositionally biased region" description="Polar residues" evidence="8">
    <location>
        <begin position="175"/>
        <end position="198"/>
    </location>
</feature>
<dbReference type="PROSITE" id="PS51082">
    <property type="entry name" value="WH2"/>
    <property type="match status" value="2"/>
</dbReference>
<accession>A0A7D9HNF9</accession>
<dbReference type="Pfam" id="PF00786">
    <property type="entry name" value="PBD"/>
    <property type="match status" value="1"/>
</dbReference>
<proteinExistence type="predicted"/>
<dbReference type="PROSITE" id="PS50229">
    <property type="entry name" value="WH1"/>
    <property type="match status" value="1"/>
</dbReference>
<feature type="compositionally biased region" description="Basic and acidic residues" evidence="8">
    <location>
        <begin position="481"/>
        <end position="491"/>
    </location>
</feature>
<feature type="compositionally biased region" description="Acidic residues" evidence="8">
    <location>
        <begin position="492"/>
        <end position="510"/>
    </location>
</feature>
<evidence type="ECO:0000256" key="1">
    <source>
        <dbReference type="ARBA" id="ARBA00004123"/>
    </source>
</evidence>
<dbReference type="InterPro" id="IPR011993">
    <property type="entry name" value="PH-like_dom_sf"/>
</dbReference>
<sequence length="510" mass="55057">MTNHQQRRPEVHNKPSSSLNDNENNIVFGLLGKRCTTLATSVVQLHLALSTSQDRWTKQHCGVACFIKDNTKRSYFIRIFDLQEGRMVWEQEIYNNFKYNIPRTYFHTFAADKCQAGLNFCDRQEAASFREEVEKKLRAKENRRNEKRNQTTRTRGEPAPPPALGGDIDMKNRPARTSISLDNNQPSGRTSPTPSLTSIDKKNKKDKNKKNKGKSKKLTKDDIGAPSNFQHVGHVGWDPEDGFDINKLDDGWKMVFSKAGVTDMELKDQETAKFIYDFVEKHGGVESFNAQNRDLPPPPPSADMPPPPPARGNGPPRGAPPPPPPSRGSSAPPPPPPSRGFGSGPPPPPPSRGGPPPPPSRGAPRGPPMGGSAPPPPPPPGAPAPPPPPPMMSGGGPPPPPPLSGGGRGDLLSQIHSGTALKKVDTNSDRNGSGGGDGRTNLLSDIRSGVKLKSVSHDEPSQKGNSDAGLDGIAGALARALQERSKAIHSSDEDDESGSDFEDEEDEWDD</sequence>
<dbReference type="SMART" id="SM00246">
    <property type="entry name" value="WH2"/>
    <property type="match status" value="2"/>
</dbReference>
<dbReference type="InterPro" id="IPR033927">
    <property type="entry name" value="WASPfam_EVH1"/>
</dbReference>
<evidence type="ECO:0000256" key="6">
    <source>
        <dbReference type="ARBA" id="ARBA00023212"/>
    </source>
</evidence>
<protein>
    <submittedName>
        <fullName evidence="9">Neural Wiskott-Aldrich syndrome</fullName>
    </submittedName>
</protein>
<gene>
    <name evidence="9" type="ORF">PACLA_8A046404</name>
</gene>
<evidence type="ECO:0000256" key="5">
    <source>
        <dbReference type="ARBA" id="ARBA00022737"/>
    </source>
</evidence>
<dbReference type="PANTHER" id="PTHR11202:SF36">
    <property type="entry name" value="ACTIN NUCLEATION-PROMOTING FACTOR WASL"/>
    <property type="match status" value="1"/>
</dbReference>
<dbReference type="EMBL" id="CACRXK020001052">
    <property type="protein sequence ID" value="CAB3986660.1"/>
    <property type="molecule type" value="Genomic_DNA"/>
</dbReference>
<comment type="subcellular location">
    <subcellularLocation>
        <location evidence="2">Cytoplasm</location>
        <location evidence="2">Cytoskeleton</location>
    </subcellularLocation>
    <subcellularLocation>
        <location evidence="1">Nucleus</location>
    </subcellularLocation>
</comment>
<dbReference type="GO" id="GO:0007015">
    <property type="term" value="P:actin filament organization"/>
    <property type="evidence" value="ECO:0007669"/>
    <property type="project" value="InterPro"/>
</dbReference>
<comment type="caution">
    <text evidence="9">The sequence shown here is derived from an EMBL/GenBank/DDBJ whole genome shotgun (WGS) entry which is preliminary data.</text>
</comment>
<dbReference type="SMART" id="SM00285">
    <property type="entry name" value="PBD"/>
    <property type="match status" value="1"/>
</dbReference>
<reference evidence="9" key="1">
    <citation type="submission" date="2020-04" db="EMBL/GenBank/DDBJ databases">
        <authorList>
            <person name="Alioto T."/>
            <person name="Alioto T."/>
            <person name="Gomez Garrido J."/>
        </authorList>
    </citation>
    <scope>NUCLEOTIDE SEQUENCE</scope>
    <source>
        <strain evidence="9">A484AB</strain>
    </source>
</reference>
<dbReference type="SMART" id="SM00461">
    <property type="entry name" value="WH1"/>
    <property type="match status" value="1"/>
</dbReference>
<evidence type="ECO:0000256" key="4">
    <source>
        <dbReference type="ARBA" id="ARBA00022553"/>
    </source>
</evidence>
<dbReference type="GO" id="GO:0005634">
    <property type="term" value="C:nucleus"/>
    <property type="evidence" value="ECO:0007669"/>
    <property type="project" value="UniProtKB-SubCell"/>
</dbReference>
<dbReference type="SUPFAM" id="SSF50729">
    <property type="entry name" value="PH domain-like"/>
    <property type="match status" value="1"/>
</dbReference>
<feature type="compositionally biased region" description="Basic residues" evidence="8">
    <location>
        <begin position="202"/>
        <end position="217"/>
    </location>
</feature>
<keyword evidence="6" id="KW-0206">Cytoskeleton</keyword>
<dbReference type="FunFam" id="3.90.810.10:FF:000003">
    <property type="entry name" value="Neural Wiskott-Aldrich syndrome protein-like"/>
    <property type="match status" value="1"/>
</dbReference>
<feature type="compositionally biased region" description="Pro residues" evidence="8">
    <location>
        <begin position="295"/>
        <end position="310"/>
    </location>
</feature>
<dbReference type="FunFam" id="2.30.29.30:FF:000130">
    <property type="entry name" value="neural Wiskott-Aldrich syndrome protein"/>
    <property type="match status" value="1"/>
</dbReference>
<dbReference type="GO" id="GO:0005856">
    <property type="term" value="C:cytoskeleton"/>
    <property type="evidence" value="ECO:0007669"/>
    <property type="project" value="UniProtKB-SubCell"/>
</dbReference>
<dbReference type="Pfam" id="PF02205">
    <property type="entry name" value="WH2"/>
    <property type="match status" value="2"/>
</dbReference>
<dbReference type="PANTHER" id="PTHR11202">
    <property type="entry name" value="SPROUTY-RELATED, EVH1 DOMAIN-CONTAINING PROTEIN FAMILY MEMBER"/>
    <property type="match status" value="1"/>
</dbReference>
<dbReference type="InterPro" id="IPR000095">
    <property type="entry name" value="CRIB_dom"/>
</dbReference>
<feature type="region of interest" description="Disordered" evidence="8">
    <location>
        <begin position="137"/>
        <end position="235"/>
    </location>
</feature>
<dbReference type="InterPro" id="IPR036936">
    <property type="entry name" value="CRIB_dom_sf"/>
</dbReference>
<dbReference type="OrthoDB" id="8963340at2759"/>
<dbReference type="SUPFAM" id="SSF47912">
    <property type="entry name" value="Wiscott-Aldrich syndrome protein, WASP, C-terminal domain"/>
    <property type="match status" value="2"/>
</dbReference>
<dbReference type="InterPro" id="IPR003124">
    <property type="entry name" value="WH2_dom"/>
</dbReference>
<dbReference type="AlphaFoldDB" id="A0A7D9HNF9"/>
<dbReference type="InterPro" id="IPR000697">
    <property type="entry name" value="WH1/EVH1_dom"/>
</dbReference>
<organism evidence="9 10">
    <name type="scientific">Paramuricea clavata</name>
    <name type="common">Red gorgonian</name>
    <name type="synonym">Violescent sea-whip</name>
    <dbReference type="NCBI Taxonomy" id="317549"/>
    <lineage>
        <taxon>Eukaryota</taxon>
        <taxon>Metazoa</taxon>
        <taxon>Cnidaria</taxon>
        <taxon>Anthozoa</taxon>
        <taxon>Octocorallia</taxon>
        <taxon>Malacalcyonacea</taxon>
        <taxon>Plexauridae</taxon>
        <taxon>Paramuricea</taxon>
    </lineage>
</organism>
<keyword evidence="10" id="KW-1185">Reference proteome</keyword>
<dbReference type="CDD" id="cd01205">
    <property type="entry name" value="EVH1_WASP-like"/>
    <property type="match status" value="1"/>
</dbReference>
<keyword evidence="7" id="KW-0539">Nucleus</keyword>
<feature type="compositionally biased region" description="Basic and acidic residues" evidence="8">
    <location>
        <begin position="137"/>
        <end position="149"/>
    </location>
</feature>
<dbReference type="InterPro" id="IPR011026">
    <property type="entry name" value="WAS_C"/>
</dbReference>
<evidence type="ECO:0000313" key="9">
    <source>
        <dbReference type="EMBL" id="CAB3986660.1"/>
    </source>
</evidence>
<evidence type="ECO:0000313" key="10">
    <source>
        <dbReference type="Proteomes" id="UP001152795"/>
    </source>
</evidence>
<evidence type="ECO:0000256" key="7">
    <source>
        <dbReference type="ARBA" id="ARBA00023242"/>
    </source>
</evidence>
<dbReference type="Gene3D" id="3.90.810.10">
    <property type="entry name" value="CRIB domain"/>
    <property type="match status" value="2"/>
</dbReference>
<dbReference type="Pfam" id="PF00568">
    <property type="entry name" value="WH1"/>
    <property type="match status" value="1"/>
</dbReference>
<dbReference type="PROSITE" id="PS50108">
    <property type="entry name" value="CRIB"/>
    <property type="match status" value="1"/>
</dbReference>
<feature type="region of interest" description="Disordered" evidence="8">
    <location>
        <begin position="288"/>
        <end position="510"/>
    </location>
</feature>
<name>A0A7D9HNF9_PARCT</name>
<feature type="compositionally biased region" description="Pro residues" evidence="8">
    <location>
        <begin position="317"/>
        <end position="403"/>
    </location>
</feature>
<dbReference type="GO" id="GO:0003779">
    <property type="term" value="F:actin binding"/>
    <property type="evidence" value="ECO:0007669"/>
    <property type="project" value="InterPro"/>
</dbReference>
<feature type="compositionally biased region" description="Low complexity" evidence="8">
    <location>
        <begin position="468"/>
        <end position="480"/>
    </location>
</feature>
<keyword evidence="4" id="KW-0597">Phosphoprotein</keyword>
<keyword evidence="5" id="KW-0677">Repeat</keyword>
<dbReference type="Proteomes" id="UP001152795">
    <property type="component" value="Unassembled WGS sequence"/>
</dbReference>
<evidence type="ECO:0000256" key="2">
    <source>
        <dbReference type="ARBA" id="ARBA00004245"/>
    </source>
</evidence>
<evidence type="ECO:0000256" key="3">
    <source>
        <dbReference type="ARBA" id="ARBA00022490"/>
    </source>
</evidence>